<reference evidence="16 17" key="1">
    <citation type="journal article" date="2012" name="Front. Microbiol.">
        <title>Draft Genome Sequence of the Virulent Strain 01-B526 of the Fish Pathogen Aeromonas salmonicida.</title>
        <authorList>
            <person name="Charette S.J."/>
            <person name="Brochu F."/>
            <person name="Boyle B."/>
            <person name="Filion G."/>
            <person name="Tanaka K.H."/>
            <person name="Derome N."/>
        </authorList>
    </citation>
    <scope>NUCLEOTIDE SEQUENCE [LARGE SCALE GENOMIC DNA]</scope>
    <source>
        <strain evidence="16 17">P11</strain>
    </source>
</reference>
<evidence type="ECO:0000313" key="16">
    <source>
        <dbReference type="EMBL" id="OBR92347.1"/>
    </source>
</evidence>
<evidence type="ECO:0000256" key="14">
    <source>
        <dbReference type="PIRSR" id="PIRSR605856-51"/>
    </source>
</evidence>
<dbReference type="InterPro" id="IPR036052">
    <property type="entry name" value="TrpB-like_PALP_sf"/>
</dbReference>
<feature type="domain" description="Tryptophan synthase beta chain-like PALP" evidence="15">
    <location>
        <begin position="8"/>
        <end position="292"/>
    </location>
</feature>
<comment type="similarity">
    <text evidence="3">Belongs to the cysteine synthase/cystathionine beta-synthase family.</text>
</comment>
<accession>A0A1A6AQL3</accession>
<evidence type="ECO:0000256" key="13">
    <source>
        <dbReference type="PIRSR" id="PIRSR605856-50"/>
    </source>
</evidence>
<evidence type="ECO:0000256" key="2">
    <source>
        <dbReference type="ARBA" id="ARBA00004962"/>
    </source>
</evidence>
<evidence type="ECO:0000256" key="9">
    <source>
        <dbReference type="ARBA" id="ARBA00023192"/>
    </source>
</evidence>
<keyword evidence="8 13" id="KW-0663">Pyridoxal phosphate</keyword>
<dbReference type="SUPFAM" id="SSF53686">
    <property type="entry name" value="Tryptophan synthase beta subunit-like PLP-dependent enzymes"/>
    <property type="match status" value="1"/>
</dbReference>
<dbReference type="FunFam" id="3.40.50.1100:FF:000003">
    <property type="entry name" value="Cystathionine beta-synthase"/>
    <property type="match status" value="1"/>
</dbReference>
<dbReference type="AlphaFoldDB" id="A0A1A6AQL3"/>
<comment type="pathway">
    <text evidence="2">Amino-acid biosynthesis; L-cysteine biosynthesis; L-cysteine from L-serine: step 2/2.</text>
</comment>
<evidence type="ECO:0000256" key="4">
    <source>
        <dbReference type="ARBA" id="ARBA00012681"/>
    </source>
</evidence>
<comment type="catalytic activity">
    <reaction evidence="12">
        <text>O-acetyl-L-serine + hydrogen sulfide = L-cysteine + acetate</text>
        <dbReference type="Rhea" id="RHEA:14829"/>
        <dbReference type="ChEBI" id="CHEBI:29919"/>
        <dbReference type="ChEBI" id="CHEBI:30089"/>
        <dbReference type="ChEBI" id="CHEBI:35235"/>
        <dbReference type="ChEBI" id="CHEBI:58340"/>
        <dbReference type="EC" id="2.5.1.47"/>
    </reaction>
</comment>
<evidence type="ECO:0000256" key="11">
    <source>
        <dbReference type="ARBA" id="ARBA00033075"/>
    </source>
</evidence>
<dbReference type="Proteomes" id="UP000093954">
    <property type="component" value="Unassembled WGS sequence"/>
</dbReference>
<dbReference type="EMBL" id="LROS01000026">
    <property type="protein sequence ID" value="OBR92347.1"/>
    <property type="molecule type" value="Genomic_DNA"/>
</dbReference>
<comment type="cofactor">
    <cofactor evidence="1 13">
        <name>pyridoxal 5'-phosphate</name>
        <dbReference type="ChEBI" id="CHEBI:597326"/>
    </cofactor>
</comment>
<keyword evidence="9" id="KW-0198">Cysteine biosynthesis</keyword>
<evidence type="ECO:0000313" key="17">
    <source>
        <dbReference type="Proteomes" id="UP000093954"/>
    </source>
</evidence>
<dbReference type="InterPro" id="IPR005856">
    <property type="entry name" value="Cys_synth"/>
</dbReference>
<protein>
    <recommendedName>
        <fullName evidence="5">Cysteine synthase</fullName>
        <ecNumber evidence="4">2.5.1.47</ecNumber>
    </recommendedName>
    <alternativeName>
        <fullName evidence="10">O-acetylserine (thiol)-lyase</fullName>
    </alternativeName>
    <alternativeName>
        <fullName evidence="11">O-acetylserine sulfhydrylase</fullName>
    </alternativeName>
</protein>
<dbReference type="InterPro" id="IPR001926">
    <property type="entry name" value="TrpB-like_PALP"/>
</dbReference>
<keyword evidence="17" id="KW-1185">Reference proteome</keyword>
<evidence type="ECO:0000256" key="10">
    <source>
        <dbReference type="ARBA" id="ARBA00030296"/>
    </source>
</evidence>
<keyword evidence="6" id="KW-0028">Amino-acid biosynthesis</keyword>
<dbReference type="Gene3D" id="3.40.50.1100">
    <property type="match status" value="2"/>
</dbReference>
<organism evidence="16 17">
    <name type="scientific">Clostridium ragsdalei P11</name>
    <dbReference type="NCBI Taxonomy" id="1353534"/>
    <lineage>
        <taxon>Bacteria</taxon>
        <taxon>Bacillati</taxon>
        <taxon>Bacillota</taxon>
        <taxon>Clostridia</taxon>
        <taxon>Eubacteriales</taxon>
        <taxon>Clostridiaceae</taxon>
        <taxon>Clostridium</taxon>
    </lineage>
</organism>
<dbReference type="PANTHER" id="PTHR10314">
    <property type="entry name" value="CYSTATHIONINE BETA-SYNTHASE"/>
    <property type="match status" value="1"/>
</dbReference>
<sequence length="304" mass="33092">MEVFDDIKEMIGKTPILKINEFDLKDGVNIYAKLENFNPGGSVKDRIGDYMIKQAEKRGKLKKGYTIVEATAGNTGLGIALGALNRGYRVVFAVPEKFSIEKQVLMRALGAEIVHTPEKDGMRGAIEKSKELLSKIPNSISFGQFENEDNPQTHYLTTGPEIYEQLNGKIDYFVAGAGSGGTFTGIARYLKEKDSNVKAVLADPEGSTLGGGTEEHGYAIEGIGNDFLPDTMDLKLVDKVIKINDEEAFSLVKELAKREGLIVGSSSGAAIAAALKLAKIIDKGNIVTVFPDRGDRYFSKNLYE</sequence>
<dbReference type="Pfam" id="PF00291">
    <property type="entry name" value="PALP"/>
    <property type="match status" value="1"/>
</dbReference>
<dbReference type="CDD" id="cd01561">
    <property type="entry name" value="CBS_like"/>
    <property type="match status" value="1"/>
</dbReference>
<keyword evidence="16" id="KW-0456">Lyase</keyword>
<dbReference type="InterPro" id="IPR001216">
    <property type="entry name" value="P-phosphate_BS"/>
</dbReference>
<feature type="binding site" evidence="13">
    <location>
        <begin position="178"/>
        <end position="182"/>
    </location>
    <ligand>
        <name>pyridoxal 5'-phosphate</name>
        <dbReference type="ChEBI" id="CHEBI:597326"/>
    </ligand>
</feature>
<evidence type="ECO:0000256" key="8">
    <source>
        <dbReference type="ARBA" id="ARBA00022898"/>
    </source>
</evidence>
<keyword evidence="7" id="KW-0808">Transferase</keyword>
<name>A0A1A6AQL3_9CLOT</name>
<comment type="caution">
    <text evidence="16">The sequence shown here is derived from an EMBL/GenBank/DDBJ whole genome shotgun (WGS) entry which is preliminary data.</text>
</comment>
<dbReference type="EC" id="2.5.1.47" evidence="4"/>
<evidence type="ECO:0000256" key="5">
    <source>
        <dbReference type="ARBA" id="ARBA00019371"/>
    </source>
</evidence>
<feature type="modified residue" description="N6-(pyridoxal phosphate)lysine" evidence="14">
    <location>
        <position position="44"/>
    </location>
</feature>
<dbReference type="InterPro" id="IPR050214">
    <property type="entry name" value="Cys_Synth/Cystath_Beta-Synth"/>
</dbReference>
<dbReference type="GO" id="GO:0006535">
    <property type="term" value="P:cysteine biosynthetic process from serine"/>
    <property type="evidence" value="ECO:0007669"/>
    <property type="project" value="InterPro"/>
</dbReference>
<evidence type="ECO:0000256" key="7">
    <source>
        <dbReference type="ARBA" id="ARBA00022679"/>
    </source>
</evidence>
<dbReference type="GO" id="GO:0016829">
    <property type="term" value="F:lyase activity"/>
    <property type="evidence" value="ECO:0007669"/>
    <property type="project" value="UniProtKB-KW"/>
</dbReference>
<dbReference type="FunFam" id="3.40.50.1100:FF:000118">
    <property type="entry name" value="Related to CYS4-cystathionine beta-synthase"/>
    <property type="match status" value="1"/>
</dbReference>
<evidence type="ECO:0000256" key="3">
    <source>
        <dbReference type="ARBA" id="ARBA00007103"/>
    </source>
</evidence>
<dbReference type="PATRIC" id="fig|1353534.3.peg.2550"/>
<dbReference type="GO" id="GO:0004124">
    <property type="term" value="F:cysteine synthase activity"/>
    <property type="evidence" value="ECO:0007669"/>
    <property type="project" value="UniProtKB-EC"/>
</dbReference>
<evidence type="ECO:0000256" key="1">
    <source>
        <dbReference type="ARBA" id="ARBA00001933"/>
    </source>
</evidence>
<dbReference type="NCBIfam" id="TIGR01136">
    <property type="entry name" value="cysKM"/>
    <property type="match status" value="1"/>
</dbReference>
<evidence type="ECO:0000256" key="12">
    <source>
        <dbReference type="ARBA" id="ARBA00047931"/>
    </source>
</evidence>
<feature type="binding site" evidence="13">
    <location>
        <position position="74"/>
    </location>
    <ligand>
        <name>pyridoxal 5'-phosphate</name>
        <dbReference type="ChEBI" id="CHEBI:597326"/>
    </ligand>
</feature>
<dbReference type="RefSeq" id="WP_065078722.1">
    <property type="nucleotide sequence ID" value="NZ_LROS01000026.1"/>
</dbReference>
<feature type="binding site" evidence="13">
    <location>
        <position position="266"/>
    </location>
    <ligand>
        <name>pyridoxal 5'-phosphate</name>
        <dbReference type="ChEBI" id="CHEBI:597326"/>
    </ligand>
</feature>
<proteinExistence type="inferred from homology"/>
<dbReference type="PROSITE" id="PS00901">
    <property type="entry name" value="CYS_SYNTHASE"/>
    <property type="match status" value="1"/>
</dbReference>
<evidence type="ECO:0000256" key="6">
    <source>
        <dbReference type="ARBA" id="ARBA00022605"/>
    </source>
</evidence>
<gene>
    <name evidence="16" type="primary">mccA</name>
    <name evidence="16" type="ORF">CLRAG_25110</name>
</gene>
<evidence type="ECO:0000259" key="15">
    <source>
        <dbReference type="Pfam" id="PF00291"/>
    </source>
</evidence>